<reference evidence="3 4" key="1">
    <citation type="submission" date="2021-11" db="EMBL/GenBank/DDBJ databases">
        <title>Whole genome of Geoglobus acetivorans.</title>
        <authorList>
            <person name="Liu D."/>
        </authorList>
    </citation>
    <scope>NUCLEOTIDE SEQUENCE [LARGE SCALE GENOMIC DNA]</scope>
    <source>
        <strain evidence="3 4">SBH6</strain>
    </source>
</reference>
<keyword evidence="4" id="KW-1185">Reference proteome</keyword>
<evidence type="ECO:0000259" key="2">
    <source>
        <dbReference type="Pfam" id="PF10102"/>
    </source>
</evidence>
<proteinExistence type="predicted"/>
<dbReference type="Proteomes" id="UP001492541">
    <property type="component" value="Chromosome"/>
</dbReference>
<dbReference type="EMBL" id="CP087714">
    <property type="protein sequence ID" value="XAT63530.1"/>
    <property type="molecule type" value="Genomic_DNA"/>
</dbReference>
<accession>A0ABZ3H1U4</accession>
<organism evidence="3 4">
    <name type="scientific">Geoglobus acetivorans</name>
    <dbReference type="NCBI Taxonomy" id="565033"/>
    <lineage>
        <taxon>Archaea</taxon>
        <taxon>Methanobacteriati</taxon>
        <taxon>Methanobacteriota</taxon>
        <taxon>Archaeoglobi</taxon>
        <taxon>Archaeoglobales</taxon>
        <taxon>Archaeoglobaceae</taxon>
        <taxon>Geoglobus</taxon>
    </lineage>
</organism>
<gene>
    <name evidence="3" type="ORF">LPQ35_09765</name>
</gene>
<dbReference type="SUPFAM" id="SSF69279">
    <property type="entry name" value="Phage tail proteins"/>
    <property type="match status" value="1"/>
</dbReference>
<name>A0ABZ3H1U4_GEOAI</name>
<sequence length="721" mass="81370">MSYTITVDGQVIADPSNDILIYPSELSRKFAEDSDTLRLLLRDDGVSNSINVGKRITAEFKMPLTQLEFDNNGGGVWSRYINIPFSSAASKYAQYKIVISSNNLTIYSADGAQKIQWGGITDFWEKVKSDGSDIRLFNQTHRTSKNYSDYQLYFWLEKFDYINRTAVIWVRIDANTSELNIAYGNAFATISGYHDGERVFDFFDDFETDLSKWSIAATSSTSVVRITSNKYYTGSKSVEVYQTVDDGDTALKHYIGTYRTGVLEWMFYDDIDITGTHAVGEDSVFVGITTSGNNYFWRVGSKWYDTGVPRSTGWHSIKLIFTGTETKVYIDDTYIASTTNVGMLNAISILSVWSVSGPGLYQDCVRLYNLEDPITFGIPKVIKIAIERKFSGVVISKKNTYVDNKPALEISCADISSIFARRFVAESYANQTIEAIVSDLITKYASDIVNATYIATTGVTLTIDFRYKSLKDCLNRLAELSGCMWFVDENNNLYFDYANNLKTSTSKTIDSVEEYDIQESADIINRVYIYGGLDSNNVRVAVQMEDPNSIATYGAFEKVIFDYEITSQDQAKLIGSAILTENAQPVTSVEASFRDQDVDVGEIVTLNITKENFSRQLLIKQLDETIYHNRIIQRAVFESFRKDAVTILESMDERVAKLEQQQVDLADTFVKLTILSEDLGLKEAMKMYYRDYSSSFVLGQAKLGKNKLGEGANYWVLTREV</sequence>
<dbReference type="Pfam" id="PF10102">
    <property type="entry name" value="DUF2341"/>
    <property type="match status" value="1"/>
</dbReference>
<evidence type="ECO:0000256" key="1">
    <source>
        <dbReference type="SAM" id="Coils"/>
    </source>
</evidence>
<feature type="coiled-coil region" evidence="1">
    <location>
        <begin position="641"/>
        <end position="668"/>
    </location>
</feature>
<feature type="domain" description="DUF2341" evidence="2">
    <location>
        <begin position="130"/>
        <end position="214"/>
    </location>
</feature>
<dbReference type="InterPro" id="IPR018765">
    <property type="entry name" value="DUF2341"/>
</dbReference>
<keyword evidence="1" id="KW-0175">Coiled coil</keyword>
<protein>
    <submittedName>
        <fullName evidence="3">DUF2341 domain-containing protein</fullName>
    </submittedName>
</protein>
<dbReference type="RefSeq" id="WP_193807360.1">
    <property type="nucleotide sequence ID" value="NZ_CP087714.1"/>
</dbReference>
<evidence type="ECO:0000313" key="4">
    <source>
        <dbReference type="Proteomes" id="UP001492541"/>
    </source>
</evidence>
<evidence type="ECO:0000313" key="3">
    <source>
        <dbReference type="EMBL" id="XAT63530.1"/>
    </source>
</evidence>
<dbReference type="GeneID" id="90449981"/>